<keyword evidence="3" id="KW-1185">Reference proteome</keyword>
<accession>A0ABP1RW58</accession>
<feature type="compositionally biased region" description="Acidic residues" evidence="1">
    <location>
        <begin position="56"/>
        <end position="65"/>
    </location>
</feature>
<sequence length="98" mass="10883">MEDQKIPDGVETGAVPDAKQEGRFFEILKVGVLVGPGGVENQQSIIEVEFSTPPDEIPEDEDAEIEPSITTTEVPKFVTKWGASRRRKKLRKSDQDSK</sequence>
<dbReference type="EMBL" id="CAXLJM020000113">
    <property type="protein sequence ID" value="CAL8137014.1"/>
    <property type="molecule type" value="Genomic_DNA"/>
</dbReference>
<gene>
    <name evidence="2" type="ORF">ODALV1_LOCUS26725</name>
</gene>
<name>A0ABP1RW58_9HEXA</name>
<organism evidence="2 3">
    <name type="scientific">Orchesella dallaii</name>
    <dbReference type="NCBI Taxonomy" id="48710"/>
    <lineage>
        <taxon>Eukaryota</taxon>
        <taxon>Metazoa</taxon>
        <taxon>Ecdysozoa</taxon>
        <taxon>Arthropoda</taxon>
        <taxon>Hexapoda</taxon>
        <taxon>Collembola</taxon>
        <taxon>Entomobryomorpha</taxon>
        <taxon>Entomobryoidea</taxon>
        <taxon>Orchesellidae</taxon>
        <taxon>Orchesellinae</taxon>
        <taxon>Orchesella</taxon>
    </lineage>
</organism>
<proteinExistence type="predicted"/>
<feature type="region of interest" description="Disordered" evidence="1">
    <location>
        <begin position="53"/>
        <end position="98"/>
    </location>
</feature>
<protein>
    <submittedName>
        <fullName evidence="2">Uncharacterized protein</fullName>
    </submittedName>
</protein>
<reference evidence="2 3" key="1">
    <citation type="submission" date="2024-08" db="EMBL/GenBank/DDBJ databases">
        <authorList>
            <person name="Cucini C."/>
            <person name="Frati F."/>
        </authorList>
    </citation>
    <scope>NUCLEOTIDE SEQUENCE [LARGE SCALE GENOMIC DNA]</scope>
</reference>
<evidence type="ECO:0000313" key="3">
    <source>
        <dbReference type="Proteomes" id="UP001642540"/>
    </source>
</evidence>
<dbReference type="Proteomes" id="UP001642540">
    <property type="component" value="Unassembled WGS sequence"/>
</dbReference>
<evidence type="ECO:0000313" key="2">
    <source>
        <dbReference type="EMBL" id="CAL8137014.1"/>
    </source>
</evidence>
<comment type="caution">
    <text evidence="2">The sequence shown here is derived from an EMBL/GenBank/DDBJ whole genome shotgun (WGS) entry which is preliminary data.</text>
</comment>
<evidence type="ECO:0000256" key="1">
    <source>
        <dbReference type="SAM" id="MobiDB-lite"/>
    </source>
</evidence>